<organism evidence="4 5">
    <name type="scientific">Chitinophaga chungangae</name>
    <dbReference type="NCBI Taxonomy" id="2821488"/>
    <lineage>
        <taxon>Bacteria</taxon>
        <taxon>Pseudomonadati</taxon>
        <taxon>Bacteroidota</taxon>
        <taxon>Chitinophagia</taxon>
        <taxon>Chitinophagales</taxon>
        <taxon>Chitinophagaceae</taxon>
        <taxon>Chitinophaga</taxon>
    </lineage>
</organism>
<dbReference type="SMART" id="SM00448">
    <property type="entry name" value="REC"/>
    <property type="match status" value="1"/>
</dbReference>
<keyword evidence="5" id="KW-1185">Reference proteome</keyword>
<dbReference type="Pfam" id="PF00072">
    <property type="entry name" value="Response_reg"/>
    <property type="match status" value="1"/>
</dbReference>
<evidence type="ECO:0000313" key="5">
    <source>
        <dbReference type="Proteomes" id="UP000679126"/>
    </source>
</evidence>
<feature type="domain" description="Response regulatory" evidence="3">
    <location>
        <begin position="3"/>
        <end position="115"/>
    </location>
</feature>
<keyword evidence="1 2" id="KW-0597">Phosphoprotein</keyword>
<dbReference type="InterPro" id="IPR011006">
    <property type="entry name" value="CheY-like_superfamily"/>
</dbReference>
<dbReference type="PROSITE" id="PS50110">
    <property type="entry name" value="RESPONSE_REGULATORY"/>
    <property type="match status" value="1"/>
</dbReference>
<dbReference type="SUPFAM" id="SSF52172">
    <property type="entry name" value="CheY-like"/>
    <property type="match status" value="1"/>
</dbReference>
<name>A0ABS3YAR6_9BACT</name>
<dbReference type="EMBL" id="JAGHKP010000001">
    <property type="protein sequence ID" value="MBO9151777.1"/>
    <property type="molecule type" value="Genomic_DNA"/>
</dbReference>
<evidence type="ECO:0000259" key="3">
    <source>
        <dbReference type="PROSITE" id="PS50110"/>
    </source>
</evidence>
<proteinExistence type="predicted"/>
<sequence length="116" mass="13074">MAKILIVDDDPSILEAISLVLTRKNIDVVSLNDASTLQSALREQEPDMLLMDIFMGIFDGRNLCREIKRSQTDIPVVLISGHVVSNESVAECYADALLIKPFRLNELYDVIEKFLH</sequence>
<dbReference type="InterPro" id="IPR001789">
    <property type="entry name" value="Sig_transdc_resp-reg_receiver"/>
</dbReference>
<dbReference type="Gene3D" id="3.40.50.2300">
    <property type="match status" value="1"/>
</dbReference>
<dbReference type="RefSeq" id="WP_209144304.1">
    <property type="nucleotide sequence ID" value="NZ_JAGHKP010000001.1"/>
</dbReference>
<evidence type="ECO:0000313" key="4">
    <source>
        <dbReference type="EMBL" id="MBO9151777.1"/>
    </source>
</evidence>
<dbReference type="PANTHER" id="PTHR44591:SF3">
    <property type="entry name" value="RESPONSE REGULATORY DOMAIN-CONTAINING PROTEIN"/>
    <property type="match status" value="1"/>
</dbReference>
<dbReference type="PANTHER" id="PTHR44591">
    <property type="entry name" value="STRESS RESPONSE REGULATOR PROTEIN 1"/>
    <property type="match status" value="1"/>
</dbReference>
<protein>
    <submittedName>
        <fullName evidence="4">Response regulator</fullName>
    </submittedName>
</protein>
<evidence type="ECO:0000256" key="1">
    <source>
        <dbReference type="ARBA" id="ARBA00022553"/>
    </source>
</evidence>
<feature type="modified residue" description="4-aspartylphosphate" evidence="2">
    <location>
        <position position="52"/>
    </location>
</feature>
<dbReference type="CDD" id="cd00156">
    <property type="entry name" value="REC"/>
    <property type="match status" value="1"/>
</dbReference>
<comment type="caution">
    <text evidence="4">The sequence shown here is derived from an EMBL/GenBank/DDBJ whole genome shotgun (WGS) entry which is preliminary data.</text>
</comment>
<dbReference type="Proteomes" id="UP000679126">
    <property type="component" value="Unassembled WGS sequence"/>
</dbReference>
<reference evidence="5" key="1">
    <citation type="submission" date="2021-03" db="EMBL/GenBank/DDBJ databases">
        <title>Assistant Professor.</title>
        <authorList>
            <person name="Huq M.A."/>
        </authorList>
    </citation>
    <scope>NUCLEOTIDE SEQUENCE [LARGE SCALE GENOMIC DNA]</scope>
    <source>
        <strain evidence="5">MAH-28</strain>
    </source>
</reference>
<dbReference type="InterPro" id="IPR050595">
    <property type="entry name" value="Bact_response_regulator"/>
</dbReference>
<gene>
    <name evidence="4" type="ORF">J7I43_06125</name>
</gene>
<evidence type="ECO:0000256" key="2">
    <source>
        <dbReference type="PROSITE-ProRule" id="PRU00169"/>
    </source>
</evidence>
<accession>A0ABS3YAR6</accession>